<gene>
    <name evidence="1" type="ORF">DUI87_10703</name>
</gene>
<evidence type="ECO:0000313" key="1">
    <source>
        <dbReference type="EMBL" id="RMC13170.1"/>
    </source>
</evidence>
<dbReference type="Proteomes" id="UP000269221">
    <property type="component" value="Unassembled WGS sequence"/>
</dbReference>
<organism evidence="1 2">
    <name type="scientific">Hirundo rustica rustica</name>
    <dbReference type="NCBI Taxonomy" id="333673"/>
    <lineage>
        <taxon>Eukaryota</taxon>
        <taxon>Metazoa</taxon>
        <taxon>Chordata</taxon>
        <taxon>Craniata</taxon>
        <taxon>Vertebrata</taxon>
        <taxon>Euteleostomi</taxon>
        <taxon>Archelosauria</taxon>
        <taxon>Archosauria</taxon>
        <taxon>Dinosauria</taxon>
        <taxon>Saurischia</taxon>
        <taxon>Theropoda</taxon>
        <taxon>Coelurosauria</taxon>
        <taxon>Aves</taxon>
        <taxon>Neognathae</taxon>
        <taxon>Neoaves</taxon>
        <taxon>Telluraves</taxon>
        <taxon>Australaves</taxon>
        <taxon>Passeriformes</taxon>
        <taxon>Sylvioidea</taxon>
        <taxon>Hirundinidae</taxon>
        <taxon>Hirundo</taxon>
    </lineage>
</organism>
<reference evidence="1 2" key="1">
    <citation type="submission" date="2018-07" db="EMBL/GenBank/DDBJ databases">
        <title>A high quality draft genome assembly of the barn swallow (H. rustica rustica).</title>
        <authorList>
            <person name="Formenti G."/>
            <person name="Chiara M."/>
            <person name="Poveda L."/>
            <person name="Francoijs K.-J."/>
            <person name="Bonisoli-Alquati A."/>
            <person name="Canova L."/>
            <person name="Gianfranceschi L."/>
            <person name="Horner D.S."/>
            <person name="Saino N."/>
        </authorList>
    </citation>
    <scope>NUCLEOTIDE SEQUENCE [LARGE SCALE GENOMIC DNA]</scope>
    <source>
        <strain evidence="1">Chelidonia</strain>
        <tissue evidence="1">Blood</tissue>
    </source>
</reference>
<dbReference type="AlphaFoldDB" id="A0A3M0KQM0"/>
<sequence>MTEKNNHEKTAKYLPNYVDVEHIKLVFQSPPVAVGGKNIMPGGNEESNLFLHSESSTVSANGTFKYTNLVVHDFAAYGSVL</sequence>
<evidence type="ECO:0000313" key="2">
    <source>
        <dbReference type="Proteomes" id="UP000269221"/>
    </source>
</evidence>
<proteinExistence type="predicted"/>
<protein>
    <submittedName>
        <fullName evidence="1">Uncharacterized protein</fullName>
    </submittedName>
</protein>
<dbReference type="EMBL" id="QRBI01000106">
    <property type="protein sequence ID" value="RMC13170.1"/>
    <property type="molecule type" value="Genomic_DNA"/>
</dbReference>
<accession>A0A3M0KQM0</accession>
<keyword evidence="2" id="KW-1185">Reference proteome</keyword>
<name>A0A3M0KQM0_HIRRU</name>
<comment type="caution">
    <text evidence="1">The sequence shown here is derived from an EMBL/GenBank/DDBJ whole genome shotgun (WGS) entry which is preliminary data.</text>
</comment>